<dbReference type="PROSITE" id="PS50005">
    <property type="entry name" value="TPR"/>
    <property type="match status" value="1"/>
</dbReference>
<evidence type="ECO:0000256" key="3">
    <source>
        <dbReference type="ARBA" id="ARBA00022748"/>
    </source>
</evidence>
<dbReference type="GO" id="GO:0030313">
    <property type="term" value="C:cell envelope"/>
    <property type="evidence" value="ECO:0007669"/>
    <property type="project" value="UniProtKB-SubCell"/>
</dbReference>
<dbReference type="InterPro" id="IPR019734">
    <property type="entry name" value="TPR_rpt"/>
</dbReference>
<evidence type="ECO:0000256" key="4">
    <source>
        <dbReference type="ARBA" id="ARBA00022803"/>
    </source>
</evidence>
<evidence type="ECO:0000313" key="8">
    <source>
        <dbReference type="Proteomes" id="UP000017819"/>
    </source>
</evidence>
<dbReference type="Proteomes" id="UP000017819">
    <property type="component" value="Unassembled WGS sequence"/>
</dbReference>
<dbReference type="InterPro" id="IPR056413">
    <property type="entry name" value="TPR_CcmH_CycH"/>
</dbReference>
<sequence>MTQFAIFAVMTGLAVLIALAPLSRSRAPRPTGAEASDHALYRDQFEAIGREEAAGFVSAEEAESARGEIARRILAARQVRADAAGGGGAARWTGLALVLAIPAIALPLYLAWGQPGMPGHSAAEQRARQAAAETDVAQLVARVEDHLAEDPQDAQGWRVLAPVYLRMGRYDAAVDAYRNALRLSDGDDAALLADLGEAIAAAASGVVTEEAREVLQRAAGSDPSAVKPRFLLAVAAEQDGDWRAASDGWRALLADAPADAPWRSEIEARLAAAQASLEGGPSEEDVAAARDMSPEQRSAMIEGMVTRLAERLASDGADLDGWLQLARAYVVLGRTEEARAALASAQENFPEEAGRIEDASRRLGIGS</sequence>
<dbReference type="STRING" id="631454.N177_3950"/>
<evidence type="ECO:0000256" key="1">
    <source>
        <dbReference type="ARBA" id="ARBA00004196"/>
    </source>
</evidence>
<dbReference type="InterPro" id="IPR011990">
    <property type="entry name" value="TPR-like_helical_dom_sf"/>
</dbReference>
<dbReference type="AlphaFoldDB" id="V4T8A3"/>
<keyword evidence="8" id="KW-1185">Reference proteome</keyword>
<protein>
    <submittedName>
        <fullName evidence="7">Cytochrome c heme lyase subunit CcmH</fullName>
    </submittedName>
</protein>
<dbReference type="eggNOG" id="COG4235">
    <property type="taxonomic scope" value="Bacteria"/>
</dbReference>
<feature type="repeat" description="TPR" evidence="5">
    <location>
        <begin position="154"/>
        <end position="187"/>
    </location>
</feature>
<comment type="caution">
    <text evidence="7">The sequence shown here is derived from an EMBL/GenBank/DDBJ whole genome shotgun (WGS) entry which is preliminary data.</text>
</comment>
<dbReference type="Pfam" id="PF13428">
    <property type="entry name" value="TPR_14"/>
    <property type="match status" value="1"/>
</dbReference>
<dbReference type="EMBL" id="AWXZ01000040">
    <property type="protein sequence ID" value="ESR22813.1"/>
    <property type="molecule type" value="Genomic_DNA"/>
</dbReference>
<dbReference type="PANTHER" id="PTHR47870:SF1">
    <property type="entry name" value="CYTOCHROME C-TYPE BIOGENESIS PROTEIN CCMH"/>
    <property type="match status" value="1"/>
</dbReference>
<evidence type="ECO:0000259" key="6">
    <source>
        <dbReference type="Pfam" id="PF23914"/>
    </source>
</evidence>
<gene>
    <name evidence="7" type="ORF">N177_3950</name>
</gene>
<keyword evidence="7" id="KW-0456">Lyase</keyword>
<accession>V4T8A3</accession>
<evidence type="ECO:0000256" key="5">
    <source>
        <dbReference type="PROSITE-ProRule" id="PRU00339"/>
    </source>
</evidence>
<dbReference type="NCBIfam" id="TIGR03142">
    <property type="entry name" value="cytochro_ccmI"/>
    <property type="match status" value="1"/>
</dbReference>
<dbReference type="Pfam" id="PF23914">
    <property type="entry name" value="TPR_CcmH_CycH"/>
    <property type="match status" value="1"/>
</dbReference>
<dbReference type="SMART" id="SM00028">
    <property type="entry name" value="TPR"/>
    <property type="match status" value="2"/>
</dbReference>
<dbReference type="PANTHER" id="PTHR47870">
    <property type="entry name" value="CYTOCHROME C-TYPE BIOGENESIS PROTEIN CCMH"/>
    <property type="match status" value="1"/>
</dbReference>
<dbReference type="RefSeq" id="WP_023434059.1">
    <property type="nucleotide sequence ID" value="NZ_AWXZ01000040.1"/>
</dbReference>
<evidence type="ECO:0000313" key="7">
    <source>
        <dbReference type="EMBL" id="ESR22813.1"/>
    </source>
</evidence>
<dbReference type="InterPro" id="IPR017560">
    <property type="entry name" value="Cyt_c_biogenesis_CcmI"/>
</dbReference>
<organism evidence="7 8">
    <name type="scientific">Lutibaculum baratangense AMV1</name>
    <dbReference type="NCBI Taxonomy" id="631454"/>
    <lineage>
        <taxon>Bacteria</taxon>
        <taxon>Pseudomonadati</taxon>
        <taxon>Pseudomonadota</taxon>
        <taxon>Alphaproteobacteria</taxon>
        <taxon>Hyphomicrobiales</taxon>
        <taxon>Tepidamorphaceae</taxon>
        <taxon>Lutibaculum</taxon>
    </lineage>
</organism>
<dbReference type="Gene3D" id="1.25.40.10">
    <property type="entry name" value="Tetratricopeptide repeat domain"/>
    <property type="match status" value="2"/>
</dbReference>
<proteinExistence type="predicted"/>
<dbReference type="GO" id="GO:0016829">
    <property type="term" value="F:lyase activity"/>
    <property type="evidence" value="ECO:0007669"/>
    <property type="project" value="UniProtKB-KW"/>
</dbReference>
<dbReference type="GO" id="GO:0017004">
    <property type="term" value="P:cytochrome complex assembly"/>
    <property type="evidence" value="ECO:0007669"/>
    <property type="project" value="UniProtKB-KW"/>
</dbReference>
<keyword evidence="3" id="KW-0201">Cytochrome c-type biogenesis</keyword>
<dbReference type="OrthoDB" id="9815847at2"/>
<evidence type="ECO:0000256" key="2">
    <source>
        <dbReference type="ARBA" id="ARBA00022737"/>
    </source>
</evidence>
<dbReference type="SUPFAM" id="SSF48452">
    <property type="entry name" value="TPR-like"/>
    <property type="match status" value="1"/>
</dbReference>
<reference evidence="7 8" key="1">
    <citation type="journal article" date="2014" name="Genome Announc.">
        <title>Draft Genome Sequence of Lutibaculum baratangense Strain AMV1T, Isolated from a Mud Volcano in Andamans, India.</title>
        <authorList>
            <person name="Singh A."/>
            <person name="Sreenivas A."/>
            <person name="Sathyanarayana Reddy G."/>
            <person name="Pinnaka A.K."/>
            <person name="Shivaji S."/>
        </authorList>
    </citation>
    <scope>NUCLEOTIDE SEQUENCE [LARGE SCALE GENOMIC DNA]</scope>
    <source>
        <strain evidence="7 8">AMV1</strain>
    </source>
</reference>
<keyword evidence="2" id="KW-0677">Repeat</keyword>
<dbReference type="InterPro" id="IPR051263">
    <property type="entry name" value="C-type_cytochrome_biogenesis"/>
</dbReference>
<feature type="domain" description="Cytochrome c-type biogenesis protein H TPR" evidence="6">
    <location>
        <begin position="128"/>
        <end position="261"/>
    </location>
</feature>
<comment type="subcellular location">
    <subcellularLocation>
        <location evidence="1">Cell envelope</location>
    </subcellularLocation>
</comment>
<keyword evidence="4 5" id="KW-0802">TPR repeat</keyword>
<name>V4T8A3_9HYPH</name>